<evidence type="ECO:0000256" key="1">
    <source>
        <dbReference type="ARBA" id="ARBA00004196"/>
    </source>
</evidence>
<feature type="signal peptide" evidence="3">
    <location>
        <begin position="1"/>
        <end position="28"/>
    </location>
</feature>
<dbReference type="PANTHER" id="PTHR43308:SF5">
    <property type="entry name" value="S-LAYER PROTEIN _ PEPTIDOGLYCAN ENDO-BETA-N-ACETYLGLUCOSAMINIDASE"/>
    <property type="match status" value="1"/>
</dbReference>
<protein>
    <submittedName>
        <fullName evidence="5">S-layer homology domain-containing protein</fullName>
    </submittedName>
</protein>
<feature type="chain" id="PRO_5035187507" evidence="3">
    <location>
        <begin position="29"/>
        <end position="1133"/>
    </location>
</feature>
<dbReference type="Proteomes" id="UP000607645">
    <property type="component" value="Unassembled WGS sequence"/>
</dbReference>
<comment type="subcellular location">
    <subcellularLocation>
        <location evidence="1">Cell envelope</location>
    </subcellularLocation>
</comment>
<evidence type="ECO:0000256" key="2">
    <source>
        <dbReference type="ARBA" id="ARBA00022737"/>
    </source>
</evidence>
<reference evidence="5" key="1">
    <citation type="submission" date="2020-08" db="EMBL/GenBank/DDBJ databases">
        <title>Genome public.</title>
        <authorList>
            <person name="Liu C."/>
            <person name="Sun Q."/>
        </authorList>
    </citation>
    <scope>NUCLEOTIDE SEQUENCE</scope>
    <source>
        <strain evidence="5">NSJ-52</strain>
    </source>
</reference>
<evidence type="ECO:0000313" key="5">
    <source>
        <dbReference type="EMBL" id="MBC5735865.1"/>
    </source>
</evidence>
<feature type="domain" description="SLH" evidence="4">
    <location>
        <begin position="155"/>
        <end position="218"/>
    </location>
</feature>
<dbReference type="GO" id="GO:0030313">
    <property type="term" value="C:cell envelope"/>
    <property type="evidence" value="ECO:0007669"/>
    <property type="project" value="UniProtKB-SubCell"/>
</dbReference>
<proteinExistence type="predicted"/>
<dbReference type="PROSITE" id="PS51272">
    <property type="entry name" value="SLH"/>
    <property type="match status" value="3"/>
</dbReference>
<sequence length="1133" mass="122069">MTGKSGKRFLAAVLTVCLVLSLTVGASAASRFTDVKTSHWAYDEIIDVVDKEIFLGTSATTFAPEMEMTRAMFVTVLARLAGAEVDDSESSDFRDVPTGQWYTGAVAWAAEKGIVKGVSDTMFAPTQVITREQMATMILRYTDYLKIKLPTTEREIRFDDNNEISDFAADAVLACQRAGLLQGVGSNRFNPQGTATRSQVAVLVSRLAELDGTIAYTVSFEPNNGKTVESQTVMSGKTAKQPTGVTRSGYSLSGWYTDAKLTQRFSFSTKITGNLTLYAKWSRYSGGGYYVTYTDPAAATEAEVGGEVATTGSPFYGMPLTYPDVSVSGSEIKLSGVYTAADVSKWFGSSYSGKAGYVVPLKLTAPSDYSGGDVKLTVTGETNLPDVNKTIKQDELDGEYYFYLFKFVPKDTTGWDPTVTVSWNGSSVSYTMDVSGMTAHVDKDTSKVQGLTGNDTIDTTGSAGIQLTYPNALVAATDKTGLNYAIHLSGGYVAGRDFPGFPDTSDYQNGYVIPLRFTAPDNYATEQARLEISGGIGSKDVKVNLKDGSFDLLMYIPANPGSNWNPTIKVTWTRTVRAWGLYEDTNTVTYTYTLNTANMKPAATSRLPAAGTEAQITAATNLDGNPFKGVAPYCADVTLTENPSGSKTFLASGTYAALPTGQSIPGFGVVGAEGAIKADSLILPILFYRPTGINLDGMKGSDTLLNIKLYRDGSSEPASDTNYTKDSIQDENPFLLLLQVDAASLTNDNYSRRFVLTWFGGYTETYTVKLGDLKRIGGATATGVPSADTLKKATDGTAFEGIGSFVADLKATRQGETNTYDLAGSYTPVPAGTTVPGFGESGKESAELNGDWCILPIHFNFIPPAANTLSDDYNLVTIKITGGTKEKTLTLTKSQVMADPSFTYLFLLKDPQKAGADGKKLTFEFKWADNKTETFVYDIANLTRATVNTDGAKFNTNAQEKADIAKSDGPFKDIVINDVDIIAQSKDGVTTLKLSRLDAAQTAEAIRKYYGDTYGPGYIVALKFTAPAADGVKYTALTQTVTNGYTGKDTPQIKEITLDKENGEHILLMYVPAAKPYEDYAPVIKLEWKGAKEAKQSRWNLFREAAPDDVSTTQTFKLDLAGMDISPYTAPKA</sequence>
<dbReference type="PANTHER" id="PTHR43308">
    <property type="entry name" value="OUTER MEMBRANE PROTEIN ALPHA-RELATED"/>
    <property type="match status" value="1"/>
</dbReference>
<dbReference type="RefSeq" id="WP_186918362.1">
    <property type="nucleotide sequence ID" value="NZ_JACOPQ010000002.1"/>
</dbReference>
<accession>A0A8J6JJB0</accession>
<evidence type="ECO:0000313" key="6">
    <source>
        <dbReference type="Proteomes" id="UP000607645"/>
    </source>
</evidence>
<organism evidence="5 6">
    <name type="scientific">Lawsonibacter faecis</name>
    <dbReference type="NCBI Taxonomy" id="2763052"/>
    <lineage>
        <taxon>Bacteria</taxon>
        <taxon>Bacillati</taxon>
        <taxon>Bacillota</taxon>
        <taxon>Clostridia</taxon>
        <taxon>Eubacteriales</taxon>
        <taxon>Oscillospiraceae</taxon>
        <taxon>Lawsonibacter</taxon>
    </lineage>
</organism>
<dbReference type="InterPro" id="IPR001119">
    <property type="entry name" value="SLH_dom"/>
</dbReference>
<name>A0A8J6JJB0_9FIRM</name>
<dbReference type="Gene3D" id="2.60.40.4270">
    <property type="entry name" value="Listeria-Bacteroides repeat domain"/>
    <property type="match status" value="1"/>
</dbReference>
<keyword evidence="6" id="KW-1185">Reference proteome</keyword>
<dbReference type="InterPro" id="IPR042229">
    <property type="entry name" value="Listeria/Bacterioides_rpt_sf"/>
</dbReference>
<evidence type="ECO:0000256" key="3">
    <source>
        <dbReference type="SAM" id="SignalP"/>
    </source>
</evidence>
<dbReference type="NCBIfam" id="TIGR02543">
    <property type="entry name" value="List_Bact_rpt"/>
    <property type="match status" value="1"/>
</dbReference>
<feature type="domain" description="SLH" evidence="4">
    <location>
        <begin position="28"/>
        <end position="88"/>
    </location>
</feature>
<dbReference type="AlphaFoldDB" id="A0A8J6JJB0"/>
<gene>
    <name evidence="5" type="ORF">H8S62_02410</name>
</gene>
<feature type="domain" description="SLH" evidence="4">
    <location>
        <begin position="89"/>
        <end position="152"/>
    </location>
</feature>
<dbReference type="Pfam" id="PF00395">
    <property type="entry name" value="SLH"/>
    <property type="match status" value="3"/>
</dbReference>
<keyword evidence="2" id="KW-0677">Repeat</keyword>
<evidence type="ECO:0000259" key="4">
    <source>
        <dbReference type="PROSITE" id="PS51272"/>
    </source>
</evidence>
<dbReference type="Pfam" id="PF09479">
    <property type="entry name" value="Flg_new"/>
    <property type="match status" value="1"/>
</dbReference>
<keyword evidence="3" id="KW-0732">Signal</keyword>
<comment type="caution">
    <text evidence="5">The sequence shown here is derived from an EMBL/GenBank/DDBJ whole genome shotgun (WGS) entry which is preliminary data.</text>
</comment>
<dbReference type="InterPro" id="IPR051465">
    <property type="entry name" value="Cell_Envelope_Struct_Comp"/>
</dbReference>
<dbReference type="InterPro" id="IPR013378">
    <property type="entry name" value="InlB-like_B-rpt"/>
</dbReference>
<dbReference type="EMBL" id="JACOPQ010000002">
    <property type="protein sequence ID" value="MBC5735865.1"/>
    <property type="molecule type" value="Genomic_DNA"/>
</dbReference>